<dbReference type="Proteomes" id="UP001595824">
    <property type="component" value="Unassembled WGS sequence"/>
</dbReference>
<organism evidence="2 3">
    <name type="scientific">Streptomyces andamanensis</name>
    <dbReference type="NCBI Taxonomy" id="1565035"/>
    <lineage>
        <taxon>Bacteria</taxon>
        <taxon>Bacillati</taxon>
        <taxon>Actinomycetota</taxon>
        <taxon>Actinomycetes</taxon>
        <taxon>Kitasatosporales</taxon>
        <taxon>Streptomycetaceae</taxon>
        <taxon>Streptomyces</taxon>
    </lineage>
</organism>
<evidence type="ECO:0000313" key="3">
    <source>
        <dbReference type="Proteomes" id="UP001595824"/>
    </source>
</evidence>
<dbReference type="RefSeq" id="WP_381736693.1">
    <property type="nucleotide sequence ID" value="NZ_JBHSDP010000004.1"/>
</dbReference>
<evidence type="ECO:0000313" key="2">
    <source>
        <dbReference type="EMBL" id="MFC4326691.1"/>
    </source>
</evidence>
<accession>A0ABV8T8F6</accession>
<feature type="chain" id="PRO_5045259265" description="Secreted protein" evidence="1">
    <location>
        <begin position="29"/>
        <end position="73"/>
    </location>
</feature>
<sequence>MKRRIALAAATLAAAVALPLTATASAQASAWHFQGAYPSAAACDEAGKAGVLLWGPLFVCSPGGQGWYNLYVH</sequence>
<evidence type="ECO:0008006" key="4">
    <source>
        <dbReference type="Google" id="ProtNLM"/>
    </source>
</evidence>
<proteinExistence type="predicted"/>
<evidence type="ECO:0000256" key="1">
    <source>
        <dbReference type="SAM" id="SignalP"/>
    </source>
</evidence>
<gene>
    <name evidence="2" type="ORF">ACFPC0_02335</name>
</gene>
<comment type="caution">
    <text evidence="2">The sequence shown here is derived from an EMBL/GenBank/DDBJ whole genome shotgun (WGS) entry which is preliminary data.</text>
</comment>
<keyword evidence="3" id="KW-1185">Reference proteome</keyword>
<protein>
    <recommendedName>
        <fullName evidence="4">Secreted protein</fullName>
    </recommendedName>
</protein>
<dbReference type="EMBL" id="JBHSDP010000004">
    <property type="protein sequence ID" value="MFC4326691.1"/>
    <property type="molecule type" value="Genomic_DNA"/>
</dbReference>
<keyword evidence="1" id="KW-0732">Signal</keyword>
<feature type="signal peptide" evidence="1">
    <location>
        <begin position="1"/>
        <end position="28"/>
    </location>
</feature>
<reference evidence="3" key="1">
    <citation type="journal article" date="2019" name="Int. J. Syst. Evol. Microbiol.">
        <title>The Global Catalogue of Microorganisms (GCM) 10K type strain sequencing project: providing services to taxonomists for standard genome sequencing and annotation.</title>
        <authorList>
            <consortium name="The Broad Institute Genomics Platform"/>
            <consortium name="The Broad Institute Genome Sequencing Center for Infectious Disease"/>
            <person name="Wu L."/>
            <person name="Ma J."/>
        </authorList>
    </citation>
    <scope>NUCLEOTIDE SEQUENCE [LARGE SCALE GENOMIC DNA]</scope>
    <source>
        <strain evidence="3">PCU 347</strain>
    </source>
</reference>
<name>A0ABV8T8F6_9ACTN</name>